<evidence type="ECO:0000313" key="1">
    <source>
        <dbReference type="EMBL" id="CAH2251106.1"/>
    </source>
</evidence>
<dbReference type="Proteomes" id="UP000838756">
    <property type="component" value="Unassembled WGS sequence"/>
</dbReference>
<comment type="caution">
    <text evidence="1">The sequence shown here is derived from an EMBL/GenBank/DDBJ whole genome shotgun (WGS) entry which is preliminary data.</text>
</comment>
<dbReference type="AlphaFoldDB" id="A0A8S4SA40"/>
<evidence type="ECO:0000313" key="2">
    <source>
        <dbReference type="Proteomes" id="UP000838756"/>
    </source>
</evidence>
<name>A0A8S4SA40_9NEOP</name>
<organism evidence="1 2">
    <name type="scientific">Pararge aegeria aegeria</name>
    <dbReference type="NCBI Taxonomy" id="348720"/>
    <lineage>
        <taxon>Eukaryota</taxon>
        <taxon>Metazoa</taxon>
        <taxon>Ecdysozoa</taxon>
        <taxon>Arthropoda</taxon>
        <taxon>Hexapoda</taxon>
        <taxon>Insecta</taxon>
        <taxon>Pterygota</taxon>
        <taxon>Neoptera</taxon>
        <taxon>Endopterygota</taxon>
        <taxon>Lepidoptera</taxon>
        <taxon>Glossata</taxon>
        <taxon>Ditrysia</taxon>
        <taxon>Papilionoidea</taxon>
        <taxon>Nymphalidae</taxon>
        <taxon>Satyrinae</taxon>
        <taxon>Satyrini</taxon>
        <taxon>Parargina</taxon>
        <taxon>Pararge</taxon>
    </lineage>
</organism>
<proteinExistence type="predicted"/>
<keyword evidence="2" id="KW-1185">Reference proteome</keyword>
<accession>A0A8S4SA40</accession>
<reference evidence="1" key="1">
    <citation type="submission" date="2022-03" db="EMBL/GenBank/DDBJ databases">
        <authorList>
            <person name="Lindestad O."/>
        </authorList>
    </citation>
    <scope>NUCLEOTIDE SEQUENCE</scope>
</reference>
<dbReference type="EMBL" id="CAKXAJ010026019">
    <property type="protein sequence ID" value="CAH2251106.1"/>
    <property type="molecule type" value="Genomic_DNA"/>
</dbReference>
<gene>
    <name evidence="1" type="primary">jg11811</name>
    <name evidence="1" type="ORF">PAEG_LOCUS22173</name>
</gene>
<protein>
    <submittedName>
        <fullName evidence="1">Jg11811 protein</fullName>
    </submittedName>
</protein>
<sequence>MRPFTVSLLYGAGGIRLTRIKLGHPEREAEEMLMVIHEEIVIEIVINWYRATEIEAKVTADQNTVVTTPLLPEGVVRGD</sequence>